<feature type="non-terminal residue" evidence="7">
    <location>
        <position position="435"/>
    </location>
</feature>
<protein>
    <submittedName>
        <fullName evidence="7">5508_t:CDS:1</fullName>
    </submittedName>
</protein>
<proteinExistence type="predicted"/>
<feature type="compositionally biased region" description="Polar residues" evidence="5">
    <location>
        <begin position="221"/>
        <end position="235"/>
    </location>
</feature>
<dbReference type="Pfam" id="PF00628">
    <property type="entry name" value="PHD"/>
    <property type="match status" value="1"/>
</dbReference>
<dbReference type="InterPro" id="IPR019787">
    <property type="entry name" value="Znf_PHD-finger"/>
</dbReference>
<dbReference type="PANTHER" id="PTHR47162">
    <property type="entry name" value="OS02G0192300 PROTEIN"/>
    <property type="match status" value="1"/>
</dbReference>
<evidence type="ECO:0000256" key="2">
    <source>
        <dbReference type="ARBA" id="ARBA00022771"/>
    </source>
</evidence>
<dbReference type="OrthoDB" id="8062037at2759"/>
<comment type="caution">
    <text evidence="7">The sequence shown here is derived from an EMBL/GenBank/DDBJ whole genome shotgun (WGS) entry which is preliminary data.</text>
</comment>
<evidence type="ECO:0000256" key="4">
    <source>
        <dbReference type="PROSITE-ProRule" id="PRU00146"/>
    </source>
</evidence>
<dbReference type="InterPro" id="IPR001965">
    <property type="entry name" value="Znf_PHD"/>
</dbReference>
<feature type="region of interest" description="Disordered" evidence="5">
    <location>
        <begin position="176"/>
        <end position="237"/>
    </location>
</feature>
<feature type="domain" description="PHD-type" evidence="6">
    <location>
        <begin position="278"/>
        <end position="334"/>
    </location>
</feature>
<dbReference type="Proteomes" id="UP000789342">
    <property type="component" value="Unassembled WGS sequence"/>
</dbReference>
<dbReference type="AlphaFoldDB" id="A0A9N9D2P5"/>
<dbReference type="InterPro" id="IPR011011">
    <property type="entry name" value="Znf_FYVE_PHD"/>
</dbReference>
<evidence type="ECO:0000256" key="5">
    <source>
        <dbReference type="SAM" id="MobiDB-lite"/>
    </source>
</evidence>
<dbReference type="GO" id="GO:0008270">
    <property type="term" value="F:zinc ion binding"/>
    <property type="evidence" value="ECO:0007669"/>
    <property type="project" value="UniProtKB-KW"/>
</dbReference>
<evidence type="ECO:0000313" key="7">
    <source>
        <dbReference type="EMBL" id="CAG8620759.1"/>
    </source>
</evidence>
<gene>
    <name evidence="7" type="ORF">AMORRO_LOCUS8650</name>
</gene>
<dbReference type="PROSITE" id="PS50016">
    <property type="entry name" value="ZF_PHD_2"/>
    <property type="match status" value="1"/>
</dbReference>
<keyword evidence="8" id="KW-1185">Reference proteome</keyword>
<evidence type="ECO:0000256" key="3">
    <source>
        <dbReference type="ARBA" id="ARBA00022833"/>
    </source>
</evidence>
<evidence type="ECO:0000259" key="6">
    <source>
        <dbReference type="PROSITE" id="PS50016"/>
    </source>
</evidence>
<evidence type="ECO:0000256" key="1">
    <source>
        <dbReference type="ARBA" id="ARBA00022723"/>
    </source>
</evidence>
<evidence type="ECO:0000313" key="8">
    <source>
        <dbReference type="Proteomes" id="UP000789342"/>
    </source>
</evidence>
<dbReference type="PANTHER" id="PTHR47162:SF10">
    <property type="entry name" value="METHYL-CPG-BINDING DOMAIN-CONTAINING PROTEIN 9 ISOFORM X1"/>
    <property type="match status" value="1"/>
</dbReference>
<keyword evidence="3" id="KW-0862">Zinc</keyword>
<dbReference type="SUPFAM" id="SSF57903">
    <property type="entry name" value="FYVE/PHD zinc finger"/>
    <property type="match status" value="1"/>
</dbReference>
<sequence>ADPETPGALQGRIMTFWPKVIYILSQRDRHYVFTGPMSITTGPMLITGREKCRFLYRADDQGIYILSQRSSTYFSENFGIATHGKIVSIIFDQTINVTFNDDEVRAIKIDAPGAVLMKENVFFRLSRELTFSNKDNPIYIDDDTTSTEDELVDDIHIKDINQPQVEEIVPLIGVDRDNQSQEEETVPSTGVDQDNQLRENEIVPSTGVDQSNQSGEKETVPSIQSQDDETSSSAISKGKVAKDVQFNINKRKLKNRQNEDEGNVEDWFDCEKCYGLQNQFCKFCGCFRCERKNDPAHILLCDGNCGNGYHTYCLKPSIDEIPSGNWYCDECRSLDMKQVESESSGSKGKEVVLTSDEIQIPLERNDSLGVESTYVWNLLMMDYEQKNGIPPISKILRGLVAEKMMTILCIDGRQERRYWTGMWRLIKLLHITRCQ</sequence>
<name>A0A9N9D2P5_9GLOM</name>
<keyword evidence="2 4" id="KW-0863">Zinc-finger</keyword>
<feature type="non-terminal residue" evidence="7">
    <location>
        <position position="1"/>
    </location>
</feature>
<organism evidence="7 8">
    <name type="scientific">Acaulospora morrowiae</name>
    <dbReference type="NCBI Taxonomy" id="94023"/>
    <lineage>
        <taxon>Eukaryota</taxon>
        <taxon>Fungi</taxon>
        <taxon>Fungi incertae sedis</taxon>
        <taxon>Mucoromycota</taxon>
        <taxon>Glomeromycotina</taxon>
        <taxon>Glomeromycetes</taxon>
        <taxon>Diversisporales</taxon>
        <taxon>Acaulosporaceae</taxon>
        <taxon>Acaulospora</taxon>
    </lineage>
</organism>
<reference evidence="7" key="1">
    <citation type="submission" date="2021-06" db="EMBL/GenBank/DDBJ databases">
        <authorList>
            <person name="Kallberg Y."/>
            <person name="Tangrot J."/>
            <person name="Rosling A."/>
        </authorList>
    </citation>
    <scope>NUCLEOTIDE SEQUENCE</scope>
    <source>
        <strain evidence="7">CL551</strain>
    </source>
</reference>
<dbReference type="SMART" id="SM00249">
    <property type="entry name" value="PHD"/>
    <property type="match status" value="1"/>
</dbReference>
<dbReference type="EMBL" id="CAJVPV010007577">
    <property type="protein sequence ID" value="CAG8620759.1"/>
    <property type="molecule type" value="Genomic_DNA"/>
</dbReference>
<dbReference type="Gene3D" id="2.30.30.1150">
    <property type="match status" value="1"/>
</dbReference>
<keyword evidence="1" id="KW-0479">Metal-binding</keyword>
<accession>A0A9N9D2P5</accession>